<feature type="compositionally biased region" description="Low complexity" evidence="2">
    <location>
        <begin position="596"/>
        <end position="613"/>
    </location>
</feature>
<dbReference type="AlphaFoldDB" id="A0AAV5GK79"/>
<feature type="compositionally biased region" description="Low complexity" evidence="2">
    <location>
        <begin position="1"/>
        <end position="37"/>
    </location>
</feature>
<feature type="region of interest" description="Disordered" evidence="2">
    <location>
        <begin position="452"/>
        <end position="638"/>
    </location>
</feature>
<dbReference type="PANTHER" id="PTHR42107">
    <property type="entry name" value="YALI0D24453P"/>
    <property type="match status" value="1"/>
</dbReference>
<feature type="region of interest" description="Disordered" evidence="2">
    <location>
        <begin position="89"/>
        <end position="111"/>
    </location>
</feature>
<feature type="region of interest" description="Disordered" evidence="2">
    <location>
        <begin position="124"/>
        <end position="151"/>
    </location>
</feature>
<accession>A0AAV5GK79</accession>
<evidence type="ECO:0000256" key="1">
    <source>
        <dbReference type="SAM" id="Coils"/>
    </source>
</evidence>
<feature type="region of interest" description="Disordered" evidence="2">
    <location>
        <begin position="1"/>
        <end position="49"/>
    </location>
</feature>
<gene>
    <name evidence="3" type="ORF">Rhopal_002438-T1</name>
</gene>
<keyword evidence="4" id="KW-1185">Reference proteome</keyword>
<keyword evidence="1" id="KW-0175">Coiled coil</keyword>
<feature type="region of interest" description="Disordered" evidence="2">
    <location>
        <begin position="367"/>
        <end position="397"/>
    </location>
</feature>
<evidence type="ECO:0008006" key="5">
    <source>
        <dbReference type="Google" id="ProtNLM"/>
    </source>
</evidence>
<comment type="caution">
    <text evidence="3">The sequence shown here is derived from an EMBL/GenBank/DDBJ whole genome shotgun (WGS) entry which is preliminary data.</text>
</comment>
<dbReference type="EMBL" id="BQKY01000005">
    <property type="protein sequence ID" value="GJN89452.1"/>
    <property type="molecule type" value="Genomic_DNA"/>
</dbReference>
<dbReference type="PANTHER" id="PTHR42107:SF1">
    <property type="entry name" value="WHIM1 DOMAIN-CONTAINING PROTEIN"/>
    <property type="match status" value="1"/>
</dbReference>
<evidence type="ECO:0000313" key="4">
    <source>
        <dbReference type="Proteomes" id="UP001342314"/>
    </source>
</evidence>
<evidence type="ECO:0000256" key="2">
    <source>
        <dbReference type="SAM" id="MobiDB-lite"/>
    </source>
</evidence>
<proteinExistence type="predicted"/>
<feature type="compositionally biased region" description="Acidic residues" evidence="2">
    <location>
        <begin position="555"/>
        <end position="575"/>
    </location>
</feature>
<organism evidence="3 4">
    <name type="scientific">Rhodotorula paludigena</name>
    <dbReference type="NCBI Taxonomy" id="86838"/>
    <lineage>
        <taxon>Eukaryota</taxon>
        <taxon>Fungi</taxon>
        <taxon>Dikarya</taxon>
        <taxon>Basidiomycota</taxon>
        <taxon>Pucciniomycotina</taxon>
        <taxon>Microbotryomycetes</taxon>
        <taxon>Sporidiobolales</taxon>
        <taxon>Sporidiobolaceae</taxon>
        <taxon>Rhodotorula</taxon>
    </lineage>
</organism>
<name>A0AAV5GK79_9BASI</name>
<feature type="compositionally biased region" description="Basic and acidic residues" evidence="2">
    <location>
        <begin position="460"/>
        <end position="469"/>
    </location>
</feature>
<dbReference type="Proteomes" id="UP001342314">
    <property type="component" value="Unassembled WGS sequence"/>
</dbReference>
<feature type="coiled-coil region" evidence="1">
    <location>
        <begin position="406"/>
        <end position="433"/>
    </location>
</feature>
<reference evidence="3 4" key="1">
    <citation type="submission" date="2021-12" db="EMBL/GenBank/DDBJ databases">
        <title>High titer production of polyol ester of fatty acids by Rhodotorula paludigena BS15 towards product separation-free biomass refinery.</title>
        <authorList>
            <person name="Mano J."/>
            <person name="Ono H."/>
            <person name="Tanaka T."/>
            <person name="Naito K."/>
            <person name="Sushida H."/>
            <person name="Ike M."/>
            <person name="Tokuyasu K."/>
            <person name="Kitaoka M."/>
        </authorList>
    </citation>
    <scope>NUCLEOTIDE SEQUENCE [LARGE SCALE GENOMIC DNA]</scope>
    <source>
        <strain evidence="3 4">BS15</strain>
    </source>
</reference>
<feature type="compositionally biased region" description="Low complexity" evidence="2">
    <location>
        <begin position="576"/>
        <end position="586"/>
    </location>
</feature>
<evidence type="ECO:0000313" key="3">
    <source>
        <dbReference type="EMBL" id="GJN89452.1"/>
    </source>
</evidence>
<protein>
    <recommendedName>
        <fullName evidence="5">WHIM1 domain-containing protein</fullName>
    </recommendedName>
</protein>
<feature type="compositionally biased region" description="Basic and acidic residues" evidence="2">
    <location>
        <begin position="542"/>
        <end position="554"/>
    </location>
</feature>
<sequence>MAPVASSSAEAKASPAEQPKDGAAAQNGADAGDLMADADPRNLEDEEATGPAANWEVAYVWSFIERFTGLVDFDAQDPVMPNVMSFEQALLDSSPPPPPAPQRAATRKARKPLSAISYRASLASNGNGKRAASPASSLSELTASEDDSHVEEHTAHVLAASAEYIDPKPPTLPKDAPIPPSSQLLRDIFDVFQANLKPIKELNDYHGKKTWFHFLINFVTNRFQSDLVTHDGFRWETNLLRTRGLKPGQETEKNFWLLRWEDKIHLMRKMVDYQLLHCPSVRDLIKENYDLGNQRIAKRDPDSNGLVVLPVGRTSTQLTIWHLDSSPRLYASGDPYRADSAWIAICSTFDGYKAFIKTLAAPTKADKKNQGLRGPFAKAAAGGKKAKGKDGKEDKKAEERLLRARLEDDLKEIAEYEQHMAALEARKARAAERAASRDARVARQLSRLSYGTTRSSRLRTRGESARVDYNELENGDDASGSAANGDGGDEEDGSRRKRRRTQKAEDAYEDSLAASEADETGSVASGSRGGSRRTSGRPVIPGERRSNRLQLKDEPVDDEASVEPAADEVDAEEEPAPAAAAPAEGDAVVKTEEKPTVALDAAAPDTVPATPAEGPEEPVGEGEAKQEEATDEAMAVEA</sequence>
<feature type="compositionally biased region" description="Basic and acidic residues" evidence="2">
    <location>
        <begin position="388"/>
        <end position="397"/>
    </location>
</feature>